<reference evidence="2" key="1">
    <citation type="submission" date="2022-03" db="EMBL/GenBank/DDBJ databases">
        <title>Genomic Encyclopedia of Type Strains, Phase III (KMG-III): the genomes of soil and plant-associated and newly described type strains.</title>
        <authorList>
            <person name="Whitman W."/>
        </authorList>
    </citation>
    <scope>NUCLEOTIDE SEQUENCE</scope>
    <source>
        <strain evidence="2">ANL 6-2</strain>
    </source>
</reference>
<keyword evidence="3" id="KW-1185">Reference proteome</keyword>
<evidence type="ECO:0000313" key="2">
    <source>
        <dbReference type="EMBL" id="MCP1674567.1"/>
    </source>
</evidence>
<sequence length="97" mass="9853">MHHDLQAMICAHLAAEALPEVTGALKARLDDVLAASARGDVRGLSTAAAGLMRAIEALLLAEGGETLLAAARRSRAAPAQPSLPPDHYAAPAPARAA</sequence>
<evidence type="ECO:0000256" key="1">
    <source>
        <dbReference type="SAM" id="MobiDB-lite"/>
    </source>
</evidence>
<dbReference type="EMBL" id="JALJXV010000003">
    <property type="protein sequence ID" value="MCP1674567.1"/>
    <property type="molecule type" value="Genomic_DNA"/>
</dbReference>
<comment type="caution">
    <text evidence="2">The sequence shown here is derived from an EMBL/GenBank/DDBJ whole genome shotgun (WGS) entry which is preliminary data.</text>
</comment>
<organism evidence="2 3">
    <name type="scientific">Natronocella acetinitrilica</name>
    <dbReference type="NCBI Taxonomy" id="414046"/>
    <lineage>
        <taxon>Bacteria</taxon>
        <taxon>Pseudomonadati</taxon>
        <taxon>Pseudomonadota</taxon>
        <taxon>Gammaproteobacteria</taxon>
        <taxon>Chromatiales</taxon>
        <taxon>Ectothiorhodospiraceae</taxon>
        <taxon>Natronocella</taxon>
    </lineage>
</organism>
<protein>
    <submittedName>
        <fullName evidence="2">Uncharacterized protein</fullName>
    </submittedName>
</protein>
<dbReference type="AlphaFoldDB" id="A0AAE3G355"/>
<dbReference type="RefSeq" id="WP_253476660.1">
    <property type="nucleotide sequence ID" value="NZ_JALJXV010000003.1"/>
</dbReference>
<proteinExistence type="predicted"/>
<feature type="region of interest" description="Disordered" evidence="1">
    <location>
        <begin position="72"/>
        <end position="97"/>
    </location>
</feature>
<gene>
    <name evidence="2" type="ORF">J2T57_001669</name>
</gene>
<name>A0AAE3G355_9GAMM</name>
<accession>A0AAE3G355</accession>
<evidence type="ECO:0000313" key="3">
    <source>
        <dbReference type="Proteomes" id="UP001205843"/>
    </source>
</evidence>
<dbReference type="Proteomes" id="UP001205843">
    <property type="component" value="Unassembled WGS sequence"/>
</dbReference>